<reference evidence="1 2" key="1">
    <citation type="submission" date="2015-01" db="EMBL/GenBank/DDBJ databases">
        <title>The Genome Sequence of Fonsecaea multimorphosa CBS 102226.</title>
        <authorList>
            <consortium name="The Broad Institute Genomics Platform"/>
            <person name="Cuomo C."/>
            <person name="de Hoog S."/>
            <person name="Gorbushina A."/>
            <person name="Stielow B."/>
            <person name="Teixiera M."/>
            <person name="Abouelleil A."/>
            <person name="Chapman S.B."/>
            <person name="Priest M."/>
            <person name="Young S.K."/>
            <person name="Wortman J."/>
            <person name="Nusbaum C."/>
            <person name="Birren B."/>
        </authorList>
    </citation>
    <scope>NUCLEOTIDE SEQUENCE [LARGE SCALE GENOMIC DNA]</scope>
    <source>
        <strain evidence="1 2">CBS 102226</strain>
    </source>
</reference>
<name>A0A0D2KDP5_9EURO</name>
<dbReference type="Proteomes" id="UP000053411">
    <property type="component" value="Unassembled WGS sequence"/>
</dbReference>
<protein>
    <submittedName>
        <fullName evidence="1">Uncharacterized protein</fullName>
    </submittedName>
</protein>
<dbReference type="OrthoDB" id="5424338at2759"/>
<keyword evidence="2" id="KW-1185">Reference proteome</keyword>
<sequence>MAAQEQPDELQGMPAKMVWHKLNPASGEVTVPQASYYPLGGQRRAGRGLSDSSRMALALTDACCELGYGKVFPTPLICGASSVLSSVDEQSRWTNTKPFDRLKNLTARYGAIPKTMSVLPIDIELFGAAEAPRLNGLKTGTVTVMMLPVPYVGLTKEMRKACEPLDEDTLEYRASEGWHDFQPWRSSNGLVGIAMELKKFYVRGDIDFLFYGSLQKRLCRAGRQAAQGGQAYFRPPKAEEDGE</sequence>
<organism evidence="1 2">
    <name type="scientific">Fonsecaea multimorphosa CBS 102226</name>
    <dbReference type="NCBI Taxonomy" id="1442371"/>
    <lineage>
        <taxon>Eukaryota</taxon>
        <taxon>Fungi</taxon>
        <taxon>Dikarya</taxon>
        <taxon>Ascomycota</taxon>
        <taxon>Pezizomycotina</taxon>
        <taxon>Eurotiomycetes</taxon>
        <taxon>Chaetothyriomycetidae</taxon>
        <taxon>Chaetothyriales</taxon>
        <taxon>Herpotrichiellaceae</taxon>
        <taxon>Fonsecaea</taxon>
    </lineage>
</organism>
<proteinExistence type="predicted"/>
<dbReference type="VEuPathDB" id="FungiDB:Z520_02922"/>
<dbReference type="RefSeq" id="XP_016635492.1">
    <property type="nucleotide sequence ID" value="XM_016773435.1"/>
</dbReference>
<dbReference type="GeneID" id="27708668"/>
<dbReference type="EMBL" id="KN848065">
    <property type="protein sequence ID" value="KIY01370.1"/>
    <property type="molecule type" value="Genomic_DNA"/>
</dbReference>
<gene>
    <name evidence="1" type="ORF">Z520_02922</name>
</gene>
<evidence type="ECO:0000313" key="1">
    <source>
        <dbReference type="EMBL" id="KIY01370.1"/>
    </source>
</evidence>
<dbReference type="AlphaFoldDB" id="A0A0D2KDP5"/>
<accession>A0A0D2KDP5</accession>
<evidence type="ECO:0000313" key="2">
    <source>
        <dbReference type="Proteomes" id="UP000053411"/>
    </source>
</evidence>